<name>A0A8J3YXV0_9ACTN</name>
<dbReference type="AlphaFoldDB" id="A0A8J3YXV0"/>
<keyword evidence="1" id="KW-0472">Membrane</keyword>
<organism evidence="2 3">
    <name type="scientific">Virgisporangium aliadipatigenens</name>
    <dbReference type="NCBI Taxonomy" id="741659"/>
    <lineage>
        <taxon>Bacteria</taxon>
        <taxon>Bacillati</taxon>
        <taxon>Actinomycetota</taxon>
        <taxon>Actinomycetes</taxon>
        <taxon>Micromonosporales</taxon>
        <taxon>Micromonosporaceae</taxon>
        <taxon>Virgisporangium</taxon>
    </lineage>
</organism>
<keyword evidence="1" id="KW-0812">Transmembrane</keyword>
<keyword evidence="1" id="KW-1133">Transmembrane helix</keyword>
<dbReference type="EMBL" id="BOPF01000053">
    <property type="protein sequence ID" value="GIJ51710.1"/>
    <property type="molecule type" value="Genomic_DNA"/>
</dbReference>
<feature type="transmembrane region" description="Helical" evidence="1">
    <location>
        <begin position="51"/>
        <end position="69"/>
    </location>
</feature>
<dbReference type="RefSeq" id="WP_203905103.1">
    <property type="nucleotide sequence ID" value="NZ_BOPF01000053.1"/>
</dbReference>
<feature type="transmembrane region" description="Helical" evidence="1">
    <location>
        <begin position="182"/>
        <end position="205"/>
    </location>
</feature>
<dbReference type="Proteomes" id="UP000619260">
    <property type="component" value="Unassembled WGS sequence"/>
</dbReference>
<reference evidence="2" key="1">
    <citation type="submission" date="2021-01" db="EMBL/GenBank/DDBJ databases">
        <title>Whole genome shotgun sequence of Virgisporangium aliadipatigenens NBRC 105644.</title>
        <authorList>
            <person name="Komaki H."/>
            <person name="Tamura T."/>
        </authorList>
    </citation>
    <scope>NUCLEOTIDE SEQUENCE</scope>
    <source>
        <strain evidence="2">NBRC 105644</strain>
    </source>
</reference>
<protein>
    <submittedName>
        <fullName evidence="2">Uncharacterized protein</fullName>
    </submittedName>
</protein>
<feature type="transmembrane region" description="Helical" evidence="1">
    <location>
        <begin position="81"/>
        <end position="99"/>
    </location>
</feature>
<feature type="transmembrane region" description="Helical" evidence="1">
    <location>
        <begin position="152"/>
        <end position="176"/>
    </location>
</feature>
<evidence type="ECO:0000313" key="2">
    <source>
        <dbReference type="EMBL" id="GIJ51710.1"/>
    </source>
</evidence>
<keyword evidence="3" id="KW-1185">Reference proteome</keyword>
<feature type="transmembrane region" description="Helical" evidence="1">
    <location>
        <begin position="21"/>
        <end position="45"/>
    </location>
</feature>
<evidence type="ECO:0000256" key="1">
    <source>
        <dbReference type="SAM" id="Phobius"/>
    </source>
</evidence>
<gene>
    <name evidence="2" type="ORF">Val02_85960</name>
</gene>
<proteinExistence type="predicted"/>
<sequence length="210" mass="21121">MTITGDVETRSGSQSALACRLSVAALGMGVVGGVATAALALSFGATGVSPVARILVTGLPLVLLVLIGRRLAADTVASDRWLGGTAVVGVVVTALVQAWPELGAFDDDPLSSSVATLGIMFYGGLFGLAVSLVAIVVGVPVILLLRGSRIRLSLTATHVVMTAVAMAVAAPFVYWVTDAMNAGIVTGMSTTLVGAGAAIVGQWCLMDRPA</sequence>
<evidence type="ECO:0000313" key="3">
    <source>
        <dbReference type="Proteomes" id="UP000619260"/>
    </source>
</evidence>
<accession>A0A8J3YXV0</accession>
<feature type="transmembrane region" description="Helical" evidence="1">
    <location>
        <begin position="119"/>
        <end position="145"/>
    </location>
</feature>
<comment type="caution">
    <text evidence="2">The sequence shown here is derived from an EMBL/GenBank/DDBJ whole genome shotgun (WGS) entry which is preliminary data.</text>
</comment>